<comment type="subcellular location">
    <subcellularLocation>
        <location evidence="1">Nucleus</location>
    </subcellularLocation>
</comment>
<dbReference type="PANTHER" id="PTHR46481">
    <property type="entry name" value="ZINC FINGER BED DOMAIN-CONTAINING PROTEIN 4"/>
    <property type="match status" value="1"/>
</dbReference>
<keyword evidence="2" id="KW-0479">Metal-binding</keyword>
<dbReference type="EMBL" id="KB469476">
    <property type="protein sequence ID" value="EPQ49932.1"/>
    <property type="molecule type" value="Genomic_DNA"/>
</dbReference>
<evidence type="ECO:0000256" key="2">
    <source>
        <dbReference type="ARBA" id="ARBA00022723"/>
    </source>
</evidence>
<dbReference type="KEGG" id="gtr:GLOTRDRAFT_67196"/>
<dbReference type="PANTHER" id="PTHR46481:SF10">
    <property type="entry name" value="ZINC FINGER BED DOMAIN-CONTAINING PROTEIN 39"/>
    <property type="match status" value="1"/>
</dbReference>
<proteinExistence type="predicted"/>
<evidence type="ECO:0000256" key="1">
    <source>
        <dbReference type="ARBA" id="ARBA00004123"/>
    </source>
</evidence>
<evidence type="ECO:0000313" key="6">
    <source>
        <dbReference type="EMBL" id="EPQ49932.1"/>
    </source>
</evidence>
<dbReference type="OMA" id="MIECALM"/>
<evidence type="ECO:0008006" key="8">
    <source>
        <dbReference type="Google" id="ProtNLM"/>
    </source>
</evidence>
<dbReference type="Proteomes" id="UP000030669">
    <property type="component" value="Unassembled WGS sequence"/>
</dbReference>
<keyword evidence="7" id="KW-1185">Reference proteome</keyword>
<accession>S7PRB9</accession>
<dbReference type="InterPro" id="IPR052035">
    <property type="entry name" value="ZnF_BED_domain_contain"/>
</dbReference>
<dbReference type="GO" id="GO:0005634">
    <property type="term" value="C:nucleus"/>
    <property type="evidence" value="ECO:0007669"/>
    <property type="project" value="UniProtKB-SubCell"/>
</dbReference>
<protein>
    <recommendedName>
        <fullName evidence="8">HAT C-terminal dimerisation domain-containing protein</fullName>
    </recommendedName>
</protein>
<dbReference type="AlphaFoldDB" id="S7PRB9"/>
<name>S7PRB9_GLOTA</name>
<gene>
    <name evidence="6" type="ORF">GLOTRDRAFT_67196</name>
</gene>
<dbReference type="InterPro" id="IPR012337">
    <property type="entry name" value="RNaseH-like_sf"/>
</dbReference>
<dbReference type="OrthoDB" id="3172935at2759"/>
<evidence type="ECO:0000313" key="7">
    <source>
        <dbReference type="Proteomes" id="UP000030669"/>
    </source>
</evidence>
<dbReference type="GeneID" id="19307774"/>
<feature type="non-terminal residue" evidence="6">
    <location>
        <position position="226"/>
    </location>
</feature>
<dbReference type="eggNOG" id="ENOG502RC1I">
    <property type="taxonomic scope" value="Eukaryota"/>
</dbReference>
<dbReference type="SUPFAM" id="SSF53098">
    <property type="entry name" value="Ribonuclease H-like"/>
    <property type="match status" value="1"/>
</dbReference>
<evidence type="ECO:0000256" key="5">
    <source>
        <dbReference type="ARBA" id="ARBA00023242"/>
    </source>
</evidence>
<keyword evidence="3" id="KW-0863">Zinc-finger</keyword>
<dbReference type="RefSeq" id="XP_007871612.1">
    <property type="nucleotide sequence ID" value="XM_007873421.1"/>
</dbReference>
<keyword evidence="4" id="KW-0862">Zinc</keyword>
<evidence type="ECO:0000256" key="3">
    <source>
        <dbReference type="ARBA" id="ARBA00022771"/>
    </source>
</evidence>
<organism evidence="6 7">
    <name type="scientific">Gloeophyllum trabeum (strain ATCC 11539 / FP-39264 / Madison 617)</name>
    <name type="common">Brown rot fungus</name>
    <dbReference type="NCBI Taxonomy" id="670483"/>
    <lineage>
        <taxon>Eukaryota</taxon>
        <taxon>Fungi</taxon>
        <taxon>Dikarya</taxon>
        <taxon>Basidiomycota</taxon>
        <taxon>Agaricomycotina</taxon>
        <taxon>Agaricomycetes</taxon>
        <taxon>Gloeophyllales</taxon>
        <taxon>Gloeophyllaceae</taxon>
        <taxon>Gloeophyllum</taxon>
    </lineage>
</organism>
<keyword evidence="5" id="KW-0539">Nucleus</keyword>
<evidence type="ECO:0000256" key="4">
    <source>
        <dbReference type="ARBA" id="ARBA00022833"/>
    </source>
</evidence>
<sequence>MESLELEMLRRGIEFDKVSRRIRCFPHIINLACKAVLGAMTNMEYASNEAADFIPQGNIRDPIASARTLVRTIRASSIRRQYFAEVQKALQQRDLQLLRDVDTRWSSTLLMIERVLLLREAIEKFLSHSEFEELRRYQLQNSEWDLLEAYRQILAVPHAFQHRLSAEKTPTLCHAIPHFESMLRIWDVQKTQLPSMASVIEAGIVKLEAYRNRTNPVPAYMLAMSE</sequence>
<dbReference type="HOGENOM" id="CLU_009123_6_0_1"/>
<dbReference type="GO" id="GO:0008270">
    <property type="term" value="F:zinc ion binding"/>
    <property type="evidence" value="ECO:0007669"/>
    <property type="project" value="UniProtKB-KW"/>
</dbReference>
<reference evidence="6 7" key="1">
    <citation type="journal article" date="2012" name="Science">
        <title>The Paleozoic origin of enzymatic lignin decomposition reconstructed from 31 fungal genomes.</title>
        <authorList>
            <person name="Floudas D."/>
            <person name="Binder M."/>
            <person name="Riley R."/>
            <person name="Barry K."/>
            <person name="Blanchette R.A."/>
            <person name="Henrissat B."/>
            <person name="Martinez A.T."/>
            <person name="Otillar R."/>
            <person name="Spatafora J.W."/>
            <person name="Yadav J.S."/>
            <person name="Aerts A."/>
            <person name="Benoit I."/>
            <person name="Boyd A."/>
            <person name="Carlson A."/>
            <person name="Copeland A."/>
            <person name="Coutinho P.M."/>
            <person name="de Vries R.P."/>
            <person name="Ferreira P."/>
            <person name="Findley K."/>
            <person name="Foster B."/>
            <person name="Gaskell J."/>
            <person name="Glotzer D."/>
            <person name="Gorecki P."/>
            <person name="Heitman J."/>
            <person name="Hesse C."/>
            <person name="Hori C."/>
            <person name="Igarashi K."/>
            <person name="Jurgens J.A."/>
            <person name="Kallen N."/>
            <person name="Kersten P."/>
            <person name="Kohler A."/>
            <person name="Kuees U."/>
            <person name="Kumar T.K.A."/>
            <person name="Kuo A."/>
            <person name="LaButti K."/>
            <person name="Larrondo L.F."/>
            <person name="Lindquist E."/>
            <person name="Ling A."/>
            <person name="Lombard V."/>
            <person name="Lucas S."/>
            <person name="Lundell T."/>
            <person name="Martin R."/>
            <person name="McLaughlin D.J."/>
            <person name="Morgenstern I."/>
            <person name="Morin E."/>
            <person name="Murat C."/>
            <person name="Nagy L.G."/>
            <person name="Nolan M."/>
            <person name="Ohm R.A."/>
            <person name="Patyshakuliyeva A."/>
            <person name="Rokas A."/>
            <person name="Ruiz-Duenas F.J."/>
            <person name="Sabat G."/>
            <person name="Salamov A."/>
            <person name="Samejima M."/>
            <person name="Schmutz J."/>
            <person name="Slot J.C."/>
            <person name="St John F."/>
            <person name="Stenlid J."/>
            <person name="Sun H."/>
            <person name="Sun S."/>
            <person name="Syed K."/>
            <person name="Tsang A."/>
            <person name="Wiebenga A."/>
            <person name="Young D."/>
            <person name="Pisabarro A."/>
            <person name="Eastwood D.C."/>
            <person name="Martin F."/>
            <person name="Cullen D."/>
            <person name="Grigoriev I.V."/>
            <person name="Hibbett D.S."/>
        </authorList>
    </citation>
    <scope>NUCLEOTIDE SEQUENCE [LARGE SCALE GENOMIC DNA]</scope>
    <source>
        <strain evidence="6 7">ATCC 11539</strain>
    </source>
</reference>